<accession>A0ABD1V896</accession>
<evidence type="ECO:0000313" key="3">
    <source>
        <dbReference type="Proteomes" id="UP001604336"/>
    </source>
</evidence>
<evidence type="ECO:0000313" key="2">
    <source>
        <dbReference type="EMBL" id="KAL2532805.1"/>
    </source>
</evidence>
<comment type="caution">
    <text evidence="2">The sequence shown here is derived from an EMBL/GenBank/DDBJ whole genome shotgun (WGS) entry which is preliminary data.</text>
</comment>
<feature type="compositionally biased region" description="Polar residues" evidence="1">
    <location>
        <begin position="21"/>
        <end position="31"/>
    </location>
</feature>
<dbReference type="EMBL" id="JBFOLK010000002">
    <property type="protein sequence ID" value="KAL2532805.1"/>
    <property type="molecule type" value="Genomic_DNA"/>
</dbReference>
<evidence type="ECO:0000256" key="1">
    <source>
        <dbReference type="SAM" id="MobiDB-lite"/>
    </source>
</evidence>
<name>A0ABD1V896_9LAMI</name>
<sequence length="125" mass="13745">MSHGVETPHMGPATANLGGAETSNMGGSPNIRENVQYMEQNTIRVNDGGNPHINDNNGPNNGSFMPNIGPNLVRPHAMLYVHQPIGVPFDPNAILRYQVLEIMQDQLAFGIWPVIQPTYKKPYPD</sequence>
<dbReference type="AlphaFoldDB" id="A0ABD1V896"/>
<organism evidence="2 3">
    <name type="scientific">Abeliophyllum distichum</name>
    <dbReference type="NCBI Taxonomy" id="126358"/>
    <lineage>
        <taxon>Eukaryota</taxon>
        <taxon>Viridiplantae</taxon>
        <taxon>Streptophyta</taxon>
        <taxon>Embryophyta</taxon>
        <taxon>Tracheophyta</taxon>
        <taxon>Spermatophyta</taxon>
        <taxon>Magnoliopsida</taxon>
        <taxon>eudicotyledons</taxon>
        <taxon>Gunneridae</taxon>
        <taxon>Pentapetalae</taxon>
        <taxon>asterids</taxon>
        <taxon>lamiids</taxon>
        <taxon>Lamiales</taxon>
        <taxon>Oleaceae</taxon>
        <taxon>Forsythieae</taxon>
        <taxon>Abeliophyllum</taxon>
    </lineage>
</organism>
<feature type="region of interest" description="Disordered" evidence="1">
    <location>
        <begin position="1"/>
        <end position="31"/>
    </location>
</feature>
<protein>
    <submittedName>
        <fullName evidence="2">Uncharacterized protein</fullName>
    </submittedName>
</protein>
<reference evidence="3" key="1">
    <citation type="submission" date="2024-07" db="EMBL/GenBank/DDBJ databases">
        <title>Two chromosome-level genome assemblies of Korean endemic species Abeliophyllum distichum and Forsythia ovata (Oleaceae).</title>
        <authorList>
            <person name="Jang H."/>
        </authorList>
    </citation>
    <scope>NUCLEOTIDE SEQUENCE [LARGE SCALE GENOMIC DNA]</scope>
</reference>
<keyword evidence="3" id="KW-1185">Reference proteome</keyword>
<proteinExistence type="predicted"/>
<gene>
    <name evidence="2" type="ORF">Adt_06156</name>
</gene>
<dbReference type="Proteomes" id="UP001604336">
    <property type="component" value="Unassembled WGS sequence"/>
</dbReference>